<feature type="transmembrane region" description="Helical" evidence="10">
    <location>
        <begin position="90"/>
        <end position="110"/>
    </location>
</feature>
<keyword evidence="4 10" id="KW-0812">Transmembrane</keyword>
<feature type="transmembrane region" description="Helical" evidence="10">
    <location>
        <begin position="407"/>
        <end position="432"/>
    </location>
</feature>
<proteinExistence type="predicted"/>
<feature type="transmembrane region" description="Helical" evidence="10">
    <location>
        <begin position="444"/>
        <end position="464"/>
    </location>
</feature>
<evidence type="ECO:0000259" key="11">
    <source>
        <dbReference type="PROSITE" id="PS50042"/>
    </source>
</evidence>
<gene>
    <name evidence="12" type="ORF">ODALV1_LOCUS19561</name>
</gene>
<dbReference type="InterPro" id="IPR000595">
    <property type="entry name" value="cNMP-bd_dom"/>
</dbReference>
<evidence type="ECO:0000256" key="8">
    <source>
        <dbReference type="ARBA" id="ARBA00023136"/>
    </source>
</evidence>
<dbReference type="InterPro" id="IPR018490">
    <property type="entry name" value="cNMP-bd_dom_sf"/>
</dbReference>
<dbReference type="Gene3D" id="2.60.120.10">
    <property type="entry name" value="Jelly Rolls"/>
    <property type="match status" value="1"/>
</dbReference>
<keyword evidence="9" id="KW-0739">Sodium transport</keyword>
<reference evidence="12 13" key="1">
    <citation type="submission" date="2024-08" db="EMBL/GenBank/DDBJ databases">
        <authorList>
            <person name="Cucini C."/>
            <person name="Frati F."/>
        </authorList>
    </citation>
    <scope>NUCLEOTIDE SEQUENCE [LARGE SCALE GENOMIC DNA]</scope>
</reference>
<feature type="transmembrane region" description="Helical" evidence="10">
    <location>
        <begin position="183"/>
        <end position="206"/>
    </location>
</feature>
<keyword evidence="2" id="KW-0813">Transport</keyword>
<feature type="transmembrane region" description="Helical" evidence="10">
    <location>
        <begin position="340"/>
        <end position="357"/>
    </location>
</feature>
<feature type="transmembrane region" description="Helical" evidence="10">
    <location>
        <begin position="154"/>
        <end position="176"/>
    </location>
</feature>
<dbReference type="SUPFAM" id="SSF51206">
    <property type="entry name" value="cAMP-binding domain-like"/>
    <property type="match status" value="1"/>
</dbReference>
<comment type="caution">
    <text evidence="12">The sequence shown here is derived from an EMBL/GenBank/DDBJ whole genome shotgun (WGS) entry which is preliminary data.</text>
</comment>
<evidence type="ECO:0000256" key="9">
    <source>
        <dbReference type="ARBA" id="ARBA00023201"/>
    </source>
</evidence>
<evidence type="ECO:0000256" key="6">
    <source>
        <dbReference type="ARBA" id="ARBA00023053"/>
    </source>
</evidence>
<accession>A0ABP1R7J5</accession>
<name>A0ABP1R7J5_9HEXA</name>
<evidence type="ECO:0000313" key="12">
    <source>
        <dbReference type="EMBL" id="CAL8121842.1"/>
    </source>
</evidence>
<evidence type="ECO:0000313" key="13">
    <source>
        <dbReference type="Proteomes" id="UP001642540"/>
    </source>
</evidence>
<dbReference type="InterPro" id="IPR014710">
    <property type="entry name" value="RmlC-like_jellyroll"/>
</dbReference>
<protein>
    <recommendedName>
        <fullName evidence="11">Cyclic nucleotide-binding domain-containing protein</fullName>
    </recommendedName>
</protein>
<evidence type="ECO:0000256" key="7">
    <source>
        <dbReference type="ARBA" id="ARBA00023065"/>
    </source>
</evidence>
<dbReference type="PROSITE" id="PS50042">
    <property type="entry name" value="CNMP_BINDING_3"/>
    <property type="match status" value="1"/>
</dbReference>
<evidence type="ECO:0000256" key="3">
    <source>
        <dbReference type="ARBA" id="ARBA00022475"/>
    </source>
</evidence>
<dbReference type="InterPro" id="IPR018422">
    <property type="entry name" value="Cation/H_exchanger_CPA1"/>
</dbReference>
<feature type="domain" description="Cyclic nucleotide-binding" evidence="11">
    <location>
        <begin position="839"/>
        <end position="939"/>
    </location>
</feature>
<feature type="transmembrane region" description="Helical" evidence="10">
    <location>
        <begin position="282"/>
        <end position="303"/>
    </location>
</feature>
<organism evidence="12 13">
    <name type="scientific">Orchesella dallaii</name>
    <dbReference type="NCBI Taxonomy" id="48710"/>
    <lineage>
        <taxon>Eukaryota</taxon>
        <taxon>Metazoa</taxon>
        <taxon>Ecdysozoa</taxon>
        <taxon>Arthropoda</taxon>
        <taxon>Hexapoda</taxon>
        <taxon>Collembola</taxon>
        <taxon>Entomobryomorpha</taxon>
        <taxon>Entomobryoidea</taxon>
        <taxon>Orchesellidae</taxon>
        <taxon>Orchesellinae</taxon>
        <taxon>Orchesella</taxon>
    </lineage>
</organism>
<keyword evidence="7" id="KW-0406">Ion transport</keyword>
<dbReference type="Gene3D" id="6.10.140.1330">
    <property type="match status" value="1"/>
</dbReference>
<dbReference type="PANTHER" id="PTHR10110">
    <property type="entry name" value="SODIUM/HYDROGEN EXCHANGER"/>
    <property type="match status" value="1"/>
</dbReference>
<keyword evidence="6" id="KW-0915">Sodium</keyword>
<comment type="subcellular location">
    <subcellularLocation>
        <location evidence="1">Cell membrane</location>
        <topology evidence="1">Multi-pass membrane protein</topology>
    </subcellularLocation>
</comment>
<feature type="transmembrane region" description="Helical" evidence="10">
    <location>
        <begin position="117"/>
        <end position="134"/>
    </location>
</feature>
<evidence type="ECO:0000256" key="5">
    <source>
        <dbReference type="ARBA" id="ARBA00022989"/>
    </source>
</evidence>
<sequence length="1149" mass="129469">MNFTMEPQDWFWPDTQGHNVVDSANQNTDIDNRPHVVISSSSPHDIEYDDEAEFRDFCEHQELVWNDPQNETLLEKCAETKPGEFVKDDLIMLFTLCVMMAWGVLVRVVLRRFHIPVPYTVVLMLSGFFFGFVSKHFCNELHYYTAIVRIHPEIILLTFLPVLIFESAFSISVHTFTRSAVSILLVAFPGMLISTFLTSGVCMYFFESYNWTFPQASLFGSVVSATDPVAVVAILRELGAAESLSVMIEGESLLNDGVAVLLYEIFVEIVQEPELLADWLPLTLHILTKFCQIAIGGTIFGFLAGKITIFSLNKVYNDPTCEIAITICSAYLTYFIGEELLGVSGIMAVVALGLTLGSERTCISPESEKPVHHFWEMLGYFANTALFVMVGILISEVALVGVTKTDVWYLIGLYFQLTAIRLAMLTLLSPLLSRLGYGMEWKDILVTAFGGLRGAVGLCLALELNENPNLCDKDKLGPKILFHTAGIVFMTLVINATLTKKLMDVLNMTKITLGSASDMENAYYLLMKTRKTAISAFKSDRFLVGSVWPVVSDSTKIENPYRDEIAKAITEASRHFGKIISENIGLPMPTTVRNNKVMQDPRIHIMSYQEVHEEARRRIVHMLKSASWKQFQQGILHADAARALVHHCENVEDTPLILVSISELAKSWEPGWLLTKISELGADTKPKCLQTVFQKISQYFIIERIHLAYEISRGFVSSMDSVIKLIPLLPDTPETLEKFKRTLERERMLTFQELGPLQKLQPGVVQAVKTKITCRTVLNQMREGVKEIKHEGLLDHEEAVVLELELEKQLKEMSAKIPLSLTVAPPISFIHQLNWIDGDEDLKNYLVENCSFMVFNFGDTIYSLDEPPKGIFVLVSGLVKVEYSPSASIVESFEQYGAFPNSEVLTDLTFKSKTSDILTQGALFGEIGFLKNVPRSASVSCGSYVTAYYFSTTVLRAGMSIFVEGESKESLEGKIWRSWGIRVATALLQRLPAYYDWSLEKIQMHLEPSVVPVMDKFETFEIGDNIADVVVIEGYIQNYHTKEVYAAPCLVPRYCTHITSKTNPITKNRFLLVAHEDVSRETLLNGEPFKRVRVKSAVTSLGSIDRFLQLNVARRESKELVSARQDARQRRRSIAISHVLKHIFPRLMH</sequence>
<dbReference type="CDD" id="cd00038">
    <property type="entry name" value="CAP_ED"/>
    <property type="match status" value="1"/>
</dbReference>
<dbReference type="PANTHER" id="PTHR10110:SF86">
    <property type="entry name" value="SODIUM_HYDROGEN EXCHANGER 7"/>
    <property type="match status" value="1"/>
</dbReference>
<evidence type="ECO:0000256" key="1">
    <source>
        <dbReference type="ARBA" id="ARBA00004651"/>
    </source>
</evidence>
<dbReference type="EMBL" id="CAXLJM020000066">
    <property type="protein sequence ID" value="CAL8121842.1"/>
    <property type="molecule type" value="Genomic_DNA"/>
</dbReference>
<dbReference type="Pfam" id="PF00999">
    <property type="entry name" value="Na_H_Exchanger"/>
    <property type="match status" value="1"/>
</dbReference>
<keyword evidence="8 10" id="KW-0472">Membrane</keyword>
<evidence type="ECO:0000256" key="10">
    <source>
        <dbReference type="SAM" id="Phobius"/>
    </source>
</evidence>
<dbReference type="InterPro" id="IPR006153">
    <property type="entry name" value="Cation/H_exchanger_TM"/>
</dbReference>
<feature type="transmembrane region" description="Helical" evidence="10">
    <location>
        <begin position="378"/>
        <end position="401"/>
    </location>
</feature>
<keyword evidence="5 10" id="KW-1133">Transmembrane helix</keyword>
<dbReference type="Proteomes" id="UP001642540">
    <property type="component" value="Unassembled WGS sequence"/>
</dbReference>
<evidence type="ECO:0000256" key="4">
    <source>
        <dbReference type="ARBA" id="ARBA00022692"/>
    </source>
</evidence>
<feature type="transmembrane region" description="Helical" evidence="10">
    <location>
        <begin position="480"/>
        <end position="498"/>
    </location>
</feature>
<evidence type="ECO:0000256" key="2">
    <source>
        <dbReference type="ARBA" id="ARBA00022448"/>
    </source>
</evidence>
<keyword evidence="3" id="KW-1003">Cell membrane</keyword>
<keyword evidence="13" id="KW-1185">Reference proteome</keyword>